<evidence type="ECO:0000256" key="10">
    <source>
        <dbReference type="SAM" id="Phobius"/>
    </source>
</evidence>
<evidence type="ECO:0000256" key="7">
    <source>
        <dbReference type="ARBA" id="ARBA00023136"/>
    </source>
</evidence>
<dbReference type="PANTHER" id="PTHR11863">
    <property type="entry name" value="STEROL DESATURASE"/>
    <property type="match status" value="1"/>
</dbReference>
<evidence type="ECO:0000256" key="8">
    <source>
        <dbReference type="ARBA" id="ARBA00023239"/>
    </source>
</evidence>
<evidence type="ECO:0000313" key="12">
    <source>
        <dbReference type="EMBL" id="ONK71864.1"/>
    </source>
</evidence>
<keyword evidence="7 10" id="KW-0472">Membrane</keyword>
<comment type="subcellular location">
    <subcellularLocation>
        <location evidence="1">Endoplasmic reticulum membrane</location>
        <topology evidence="1">Multi-pass membrane protein</topology>
    </subcellularLocation>
</comment>
<evidence type="ECO:0000256" key="9">
    <source>
        <dbReference type="ARBA" id="ARBA00047909"/>
    </source>
</evidence>
<dbReference type="AlphaFoldDB" id="A0A5P1F159"/>
<evidence type="ECO:0000256" key="3">
    <source>
        <dbReference type="ARBA" id="ARBA00013146"/>
    </source>
</evidence>
<dbReference type="EMBL" id="CM007384">
    <property type="protein sequence ID" value="ONK71864.1"/>
    <property type="molecule type" value="Genomic_DNA"/>
</dbReference>
<dbReference type="OrthoDB" id="1658724at2759"/>
<evidence type="ECO:0000313" key="13">
    <source>
        <dbReference type="Proteomes" id="UP000243459"/>
    </source>
</evidence>
<keyword evidence="4 10" id="KW-0812">Transmembrane</keyword>
<protein>
    <recommendedName>
        <fullName evidence="3">aldehyde oxygenase (deformylating)</fullName>
        <ecNumber evidence="3">4.1.99.5</ecNumber>
    </recommendedName>
</protein>
<accession>A0A5P1F159</accession>
<proteinExistence type="inferred from homology"/>
<keyword evidence="5" id="KW-0256">Endoplasmic reticulum</keyword>
<dbReference type="Gramene" id="ONK71864">
    <property type="protein sequence ID" value="ONK71864"/>
    <property type="gene ID" value="A4U43_C04F13170"/>
</dbReference>
<name>A0A5P1F159_ASPOF</name>
<evidence type="ECO:0000256" key="5">
    <source>
        <dbReference type="ARBA" id="ARBA00022824"/>
    </source>
</evidence>
<reference evidence="13" key="1">
    <citation type="journal article" date="2017" name="Nat. Commun.">
        <title>The asparagus genome sheds light on the origin and evolution of a young Y chromosome.</title>
        <authorList>
            <person name="Harkess A."/>
            <person name="Zhou J."/>
            <person name="Xu C."/>
            <person name="Bowers J.E."/>
            <person name="Van der Hulst R."/>
            <person name="Ayyampalayam S."/>
            <person name="Mercati F."/>
            <person name="Riccardi P."/>
            <person name="McKain M.R."/>
            <person name="Kakrana A."/>
            <person name="Tang H."/>
            <person name="Ray J."/>
            <person name="Groenendijk J."/>
            <person name="Arikit S."/>
            <person name="Mathioni S.M."/>
            <person name="Nakano M."/>
            <person name="Shan H."/>
            <person name="Telgmann-Rauber A."/>
            <person name="Kanno A."/>
            <person name="Yue Z."/>
            <person name="Chen H."/>
            <person name="Li W."/>
            <person name="Chen Y."/>
            <person name="Xu X."/>
            <person name="Zhang Y."/>
            <person name="Luo S."/>
            <person name="Chen H."/>
            <person name="Gao J."/>
            <person name="Mao Z."/>
            <person name="Pires J.C."/>
            <person name="Luo M."/>
            <person name="Kudrna D."/>
            <person name="Wing R.A."/>
            <person name="Meyers B.C."/>
            <person name="Yi K."/>
            <person name="Kong H."/>
            <person name="Lavrijsen P."/>
            <person name="Sunseri F."/>
            <person name="Falavigna A."/>
            <person name="Ye Y."/>
            <person name="Leebens-Mack J.H."/>
            <person name="Chen G."/>
        </authorList>
    </citation>
    <scope>NUCLEOTIDE SEQUENCE [LARGE SCALE GENOMIC DNA]</scope>
    <source>
        <strain evidence="13">cv. DH0086</strain>
    </source>
</reference>
<gene>
    <name evidence="12" type="ORF">A4U43_C04F13170</name>
</gene>
<dbReference type="OMA" id="VPWLYKT"/>
<evidence type="ECO:0000259" key="11">
    <source>
        <dbReference type="Pfam" id="PF04116"/>
    </source>
</evidence>
<evidence type="ECO:0000256" key="1">
    <source>
        <dbReference type="ARBA" id="ARBA00004477"/>
    </source>
</evidence>
<organism evidence="12 13">
    <name type="scientific">Asparagus officinalis</name>
    <name type="common">Garden asparagus</name>
    <dbReference type="NCBI Taxonomy" id="4686"/>
    <lineage>
        <taxon>Eukaryota</taxon>
        <taxon>Viridiplantae</taxon>
        <taxon>Streptophyta</taxon>
        <taxon>Embryophyta</taxon>
        <taxon>Tracheophyta</taxon>
        <taxon>Spermatophyta</taxon>
        <taxon>Magnoliopsida</taxon>
        <taxon>Liliopsida</taxon>
        <taxon>Asparagales</taxon>
        <taxon>Asparagaceae</taxon>
        <taxon>Asparagoideae</taxon>
        <taxon>Asparagus</taxon>
    </lineage>
</organism>
<keyword evidence="8" id="KW-0456">Lyase</keyword>
<feature type="transmembrane region" description="Helical" evidence="10">
    <location>
        <begin position="51"/>
        <end position="75"/>
    </location>
</feature>
<evidence type="ECO:0000256" key="6">
    <source>
        <dbReference type="ARBA" id="ARBA00022989"/>
    </source>
</evidence>
<keyword evidence="13" id="KW-1185">Reference proteome</keyword>
<feature type="domain" description="Fatty acid hydroxylase" evidence="11">
    <location>
        <begin position="139"/>
        <end position="273"/>
    </location>
</feature>
<evidence type="ECO:0000256" key="2">
    <source>
        <dbReference type="ARBA" id="ARBA00009324"/>
    </source>
</evidence>
<dbReference type="GO" id="GO:0016491">
    <property type="term" value="F:oxidoreductase activity"/>
    <property type="evidence" value="ECO:0007669"/>
    <property type="project" value="InterPro"/>
</dbReference>
<dbReference type="Pfam" id="PF04116">
    <property type="entry name" value="FA_hydroxylase"/>
    <property type="match status" value="1"/>
</dbReference>
<dbReference type="GO" id="GO:0005789">
    <property type="term" value="C:endoplasmic reticulum membrane"/>
    <property type="evidence" value="ECO:0007669"/>
    <property type="project" value="UniProtKB-SubCell"/>
</dbReference>
<dbReference type="InterPro" id="IPR006694">
    <property type="entry name" value="Fatty_acid_hydroxylase"/>
</dbReference>
<dbReference type="GO" id="GO:0008610">
    <property type="term" value="P:lipid biosynthetic process"/>
    <property type="evidence" value="ECO:0007669"/>
    <property type="project" value="InterPro"/>
</dbReference>
<keyword evidence="6 10" id="KW-1133">Transmembrane helix</keyword>
<dbReference type="Proteomes" id="UP000243459">
    <property type="component" value="Chromosome 4"/>
</dbReference>
<dbReference type="InterPro" id="IPR050307">
    <property type="entry name" value="Sterol_Desaturase_Related"/>
</dbReference>
<dbReference type="GO" id="GO:0005506">
    <property type="term" value="F:iron ion binding"/>
    <property type="evidence" value="ECO:0007669"/>
    <property type="project" value="InterPro"/>
</dbReference>
<sequence length="309" mass="36070">MNRKKLNRYQIRKAKFSQGPLHKKKKKKKKTLWFRYSATMPDSILYYHNTLFLFIIFTLVPLPLSLIELCFPSFLSKYKIQPKVWLTPAKFLECYKNVMKVFFLVVCPLQLMSYPTVKLIGIRAGLPLPSLWEVGVQLLVYFLIEDYGNYWLHRWLHGKWGYENIHKVHHEFTAPIGFAAPYAHWSEVLILGIPTFVGPALVPGHMITLWLWIALRQIEALDTHSGYDLPLSFTKFIPFYGGAEYHDYHHYVGGQSQSNFASVFTYCDYLYGTDKGYRYQKAHLAKLKEQWALGDQNGVSDLKSNQKSE</sequence>
<dbReference type="GO" id="GO:0071771">
    <property type="term" value="F:aldehyde oxygenase (deformylating) activity"/>
    <property type="evidence" value="ECO:0007669"/>
    <property type="project" value="UniProtKB-EC"/>
</dbReference>
<comment type="catalytic activity">
    <reaction evidence="9">
        <text>a long-chain fatty aldehyde + 2 NADPH + O2 + H(+) = a long-chain alkane + formate + 2 NADP(+) + H2O</text>
        <dbReference type="Rhea" id="RHEA:21440"/>
        <dbReference type="ChEBI" id="CHEBI:15377"/>
        <dbReference type="ChEBI" id="CHEBI:15378"/>
        <dbReference type="ChEBI" id="CHEBI:15379"/>
        <dbReference type="ChEBI" id="CHEBI:15740"/>
        <dbReference type="ChEBI" id="CHEBI:17176"/>
        <dbReference type="ChEBI" id="CHEBI:57783"/>
        <dbReference type="ChEBI" id="CHEBI:58349"/>
        <dbReference type="ChEBI" id="CHEBI:83563"/>
        <dbReference type="EC" id="4.1.99.5"/>
    </reaction>
</comment>
<dbReference type="EC" id="4.1.99.5" evidence="3"/>
<evidence type="ECO:0000256" key="4">
    <source>
        <dbReference type="ARBA" id="ARBA00022692"/>
    </source>
</evidence>
<comment type="similarity">
    <text evidence="2">Belongs to the sterol desaturase family.</text>
</comment>